<evidence type="ECO:0000313" key="3">
    <source>
        <dbReference type="Proteomes" id="UP000182569"/>
    </source>
</evidence>
<protein>
    <submittedName>
        <fullName evidence="2">Uncharacterized protein</fullName>
    </submittedName>
</protein>
<dbReference type="STRING" id="1552.A7L45_08175"/>
<keyword evidence="1" id="KW-0812">Transmembrane</keyword>
<feature type="transmembrane region" description="Helical" evidence="1">
    <location>
        <begin position="6"/>
        <end position="29"/>
    </location>
</feature>
<feature type="transmembrane region" description="Helical" evidence="1">
    <location>
        <begin position="109"/>
        <end position="127"/>
    </location>
</feature>
<reference evidence="3" key="1">
    <citation type="journal article" date="2016" name="Front. Microbiol.">
        <title>Complete Genome Sequence of Clostridium estertheticum DSM 8809, a Microbe Identified in Spoiled Vacuum Packed Beef.</title>
        <authorList>
            <person name="Yu Z."/>
            <person name="Gunn L."/>
            <person name="Brennan E."/>
            <person name="Reid R."/>
            <person name="Wall P.G."/>
            <person name="Gaora O.P."/>
            <person name="Hurley D."/>
            <person name="Bolton D."/>
            <person name="Fanning S."/>
        </authorList>
    </citation>
    <scope>NUCLEOTIDE SEQUENCE [LARGE SCALE GENOMIC DNA]</scope>
    <source>
        <strain evidence="3">DSM 8809</strain>
    </source>
</reference>
<keyword evidence="3" id="KW-1185">Reference proteome</keyword>
<evidence type="ECO:0000313" key="2">
    <source>
        <dbReference type="EMBL" id="APC40047.1"/>
    </source>
</evidence>
<organism evidence="2 3">
    <name type="scientific">Clostridium estertheticum subsp. estertheticum</name>
    <dbReference type="NCBI Taxonomy" id="1552"/>
    <lineage>
        <taxon>Bacteria</taxon>
        <taxon>Bacillati</taxon>
        <taxon>Bacillota</taxon>
        <taxon>Clostridia</taxon>
        <taxon>Eubacteriales</taxon>
        <taxon>Clostridiaceae</taxon>
        <taxon>Clostridium</taxon>
    </lineage>
</organism>
<dbReference type="RefSeq" id="WP_071612341.1">
    <property type="nucleotide sequence ID" value="NZ_CP015756.1"/>
</dbReference>
<feature type="transmembrane region" description="Helical" evidence="1">
    <location>
        <begin position="139"/>
        <end position="161"/>
    </location>
</feature>
<feature type="transmembrane region" description="Helical" evidence="1">
    <location>
        <begin position="182"/>
        <end position="203"/>
    </location>
</feature>
<keyword evidence="1" id="KW-0472">Membrane</keyword>
<dbReference type="Proteomes" id="UP000182569">
    <property type="component" value="Chromosome"/>
</dbReference>
<feature type="transmembrane region" description="Helical" evidence="1">
    <location>
        <begin position="66"/>
        <end position="89"/>
    </location>
</feature>
<sequence length="207" mass="23648">MNNLGNIFLSAHVVFATFIIACFFMTLTVDDDELHQYAMNKAIRVSVIITILTLMGYSLYKLVSGSGVISINVIFFGIEGLSLLTLLLYYLELKGFSVSFKENKKIGEFLTTLSIIISVLTTISMLFEFKLFANPTGIIRYDVLILLINFLILPLAVPFFPNRNKILSRDDYKKEKKELKKISNVLTVIYVIFMLLGITYIIYRRLN</sequence>
<name>A0A1J0GFI4_9CLOT</name>
<keyword evidence="1" id="KW-1133">Transmembrane helix</keyword>
<dbReference type="AlphaFoldDB" id="A0A1J0GFI4"/>
<evidence type="ECO:0000256" key="1">
    <source>
        <dbReference type="SAM" id="Phobius"/>
    </source>
</evidence>
<dbReference type="KEGG" id="ceu:A7L45_08175"/>
<proteinExistence type="predicted"/>
<gene>
    <name evidence="2" type="ORF">A7L45_08175</name>
</gene>
<accession>A0A1J0GFI4</accession>
<dbReference type="EMBL" id="CP015756">
    <property type="protein sequence ID" value="APC40047.1"/>
    <property type="molecule type" value="Genomic_DNA"/>
</dbReference>